<dbReference type="EMBL" id="BMJO01000003">
    <property type="protein sequence ID" value="GGE54930.1"/>
    <property type="molecule type" value="Genomic_DNA"/>
</dbReference>
<dbReference type="PROSITE" id="PS51257">
    <property type="entry name" value="PROKAR_LIPOPROTEIN"/>
    <property type="match status" value="1"/>
</dbReference>
<dbReference type="Proteomes" id="UP000622648">
    <property type="component" value="Unassembled WGS sequence"/>
</dbReference>
<dbReference type="PANTHER" id="PTHR12147">
    <property type="entry name" value="METALLOPEPTIDASE M28 FAMILY MEMBER"/>
    <property type="match status" value="1"/>
</dbReference>
<evidence type="ECO:0000313" key="2">
    <source>
        <dbReference type="EMBL" id="GGE54930.1"/>
    </source>
</evidence>
<dbReference type="InterPro" id="IPR046450">
    <property type="entry name" value="PA_dom_sf"/>
</dbReference>
<dbReference type="PANTHER" id="PTHR12147:SF26">
    <property type="entry name" value="PEPTIDASE M28 DOMAIN-CONTAINING PROTEIN"/>
    <property type="match status" value="1"/>
</dbReference>
<dbReference type="SUPFAM" id="SSF52025">
    <property type="entry name" value="PA domain"/>
    <property type="match status" value="1"/>
</dbReference>
<reference evidence="3" key="1">
    <citation type="journal article" date="2019" name="Int. J. Syst. Evol. Microbiol.">
        <title>The Global Catalogue of Microorganisms (GCM) 10K type strain sequencing project: providing services to taxonomists for standard genome sequencing and annotation.</title>
        <authorList>
            <consortium name="The Broad Institute Genomics Platform"/>
            <consortium name="The Broad Institute Genome Sequencing Center for Infectious Disease"/>
            <person name="Wu L."/>
            <person name="Ma J."/>
        </authorList>
    </citation>
    <scope>NUCLEOTIDE SEQUENCE [LARGE SCALE GENOMIC DNA]</scope>
    <source>
        <strain evidence="3">CGMCC 1.15644</strain>
    </source>
</reference>
<dbReference type="InterPro" id="IPR007484">
    <property type="entry name" value="Peptidase_M28"/>
</dbReference>
<evidence type="ECO:0000313" key="3">
    <source>
        <dbReference type="Proteomes" id="UP000622648"/>
    </source>
</evidence>
<organism evidence="2 3">
    <name type="scientific">Pedobacter psychrotolerans</name>
    <dbReference type="NCBI Taxonomy" id="1843235"/>
    <lineage>
        <taxon>Bacteria</taxon>
        <taxon>Pseudomonadati</taxon>
        <taxon>Bacteroidota</taxon>
        <taxon>Sphingobacteriia</taxon>
        <taxon>Sphingobacteriales</taxon>
        <taxon>Sphingobacteriaceae</taxon>
        <taxon>Pedobacter</taxon>
    </lineage>
</organism>
<name>A0ABQ1SPS7_9SPHI</name>
<dbReference type="InterPro" id="IPR045175">
    <property type="entry name" value="M28_fam"/>
</dbReference>
<dbReference type="Gene3D" id="3.50.30.30">
    <property type="match status" value="1"/>
</dbReference>
<evidence type="ECO:0000259" key="1">
    <source>
        <dbReference type="Pfam" id="PF04389"/>
    </source>
</evidence>
<accession>A0ABQ1SPS7</accession>
<dbReference type="Gene3D" id="3.40.630.10">
    <property type="entry name" value="Zn peptidases"/>
    <property type="match status" value="2"/>
</dbReference>
<dbReference type="SUPFAM" id="SSF53187">
    <property type="entry name" value="Zn-dependent exopeptidases"/>
    <property type="match status" value="1"/>
</dbReference>
<dbReference type="Pfam" id="PF04389">
    <property type="entry name" value="Peptidase_M28"/>
    <property type="match status" value="1"/>
</dbReference>
<proteinExistence type="predicted"/>
<sequence>MLTKNSSNYSIMNKRILTLGLASFLSVGCFAQVKPLIPNKDAMRFSKAINKDNAYKHLSVLASDAYEGRETGKKGAWMAADYIRDYFKSLGLKGPVDGSYFQKIDLVSYALSENMLTINGQPKVAYKDFVIASNAVGLKGFTFSSDDLIFAGYGVSNDSYNDYNGIDVAGKIVMIFVNGDPTKTLDPNDRRAMMMARSRKINYLAQNKAKAVILIDPALDNLSEERKAAYLSGQMVMKSKETVERMEKMNPFTSISISTATADEILKVGSTSVSAVQNKIADTKQPASQTINVAISASAMKKETPLRCENVLGFLEGSDPKLKKEVLVLTGHYDHIGITPEAPGADKINNGADDDGSGTTGVLLMAKAFTDAKKAGKGPKRSILFMTVVGEEKGLWGSDWYSEHPVFPIENTIADLNTDMIGRIGEKYLGKPDSANYIYSVGSKMLSSELGRLSEQVNATYTKMILDYKYDDPKDTQRIYYRSDHYNFAKLGIPIIFYYDGMLEQDYHQPGDEVSKINFPLLAKRAQLTYYTAWELANGAKRPAVDLDGKGNPKK</sequence>
<protein>
    <recommendedName>
        <fullName evidence="1">Peptidase M28 domain-containing protein</fullName>
    </recommendedName>
</protein>
<comment type="caution">
    <text evidence="2">The sequence shown here is derived from an EMBL/GenBank/DDBJ whole genome shotgun (WGS) entry which is preliminary data.</text>
</comment>
<gene>
    <name evidence="2" type="ORF">GCM10011413_21620</name>
</gene>
<feature type="domain" description="Peptidase M28" evidence="1">
    <location>
        <begin position="310"/>
        <end position="530"/>
    </location>
</feature>
<keyword evidence="3" id="KW-1185">Reference proteome</keyword>